<proteinExistence type="predicted"/>
<dbReference type="PANTHER" id="PTHR36124">
    <property type="match status" value="1"/>
</dbReference>
<dbReference type="InterPro" id="IPR018713">
    <property type="entry name" value="MPAB/Lcp_cat_dom"/>
</dbReference>
<protein>
    <recommendedName>
        <fullName evidence="2">ER-bound oxygenase mpaB/mpaB'/Rubber oxygenase catalytic domain-containing protein</fullName>
    </recommendedName>
</protein>
<dbReference type="GO" id="GO:0016491">
    <property type="term" value="F:oxidoreductase activity"/>
    <property type="evidence" value="ECO:0007669"/>
    <property type="project" value="InterPro"/>
</dbReference>
<sequence>MESTDRLPYIGAAAAYRGTVMFDLAEEFEIGFFLSYYRNFSIPHIAQVLADTGEVHAQPSKRSMDTAIIMYELIEDGFDGARGRAIIDLLNRVHKGVKGTNEDFLYVLTTLLVVPIRFCDVHGRRGTTSDERNAATVFYAELAKRMRISHAFTSYDDAAEFLDDYERRFSAPSSEGAELMASTMSLFRERLPRPAARLAAPVLSVLFNDPQLSRSLGLPIPNRVMRASVHLGLRLRAAQLRRRRPRTRSRFNPGQAGSGVYPGGYGLDELGPRNRVS</sequence>
<organism evidence="3 4">
    <name type="scientific">Crystallibacter crystallopoietes</name>
    <dbReference type="NCBI Taxonomy" id="37928"/>
    <lineage>
        <taxon>Bacteria</taxon>
        <taxon>Bacillati</taxon>
        <taxon>Actinomycetota</taxon>
        <taxon>Actinomycetes</taxon>
        <taxon>Micrococcales</taxon>
        <taxon>Micrococcaceae</taxon>
        <taxon>Crystallibacter</taxon>
    </lineage>
</organism>
<dbReference type="EMBL" id="FNKH01000001">
    <property type="protein sequence ID" value="SDQ03618.1"/>
    <property type="molecule type" value="Genomic_DNA"/>
</dbReference>
<reference evidence="3 4" key="1">
    <citation type="submission" date="2016-10" db="EMBL/GenBank/DDBJ databases">
        <authorList>
            <person name="de Groot N.N."/>
        </authorList>
    </citation>
    <scope>NUCLEOTIDE SEQUENCE [LARGE SCALE GENOMIC DNA]</scope>
    <source>
        <strain evidence="3 4">DSM 20117</strain>
    </source>
</reference>
<accession>A0A1H0XKX3</accession>
<evidence type="ECO:0000313" key="3">
    <source>
        <dbReference type="EMBL" id="SDQ03618.1"/>
    </source>
</evidence>
<evidence type="ECO:0000256" key="1">
    <source>
        <dbReference type="SAM" id="MobiDB-lite"/>
    </source>
</evidence>
<evidence type="ECO:0000313" key="4">
    <source>
        <dbReference type="Proteomes" id="UP000181917"/>
    </source>
</evidence>
<dbReference type="STRING" id="37928.SAMN04489742_0125"/>
<dbReference type="OrthoDB" id="836517at2"/>
<dbReference type="InterPro" id="IPR046366">
    <property type="entry name" value="MPAB"/>
</dbReference>
<dbReference type="PANTHER" id="PTHR36124:SF1">
    <property type="entry name" value="ER-BOUND OXYGENASE MPAB_MPAB'_RUBBER OXYGENASE CATALYTIC DOMAIN-CONTAINING PROTEIN"/>
    <property type="match status" value="1"/>
</dbReference>
<dbReference type="Proteomes" id="UP000181917">
    <property type="component" value="Unassembled WGS sequence"/>
</dbReference>
<keyword evidence="4" id="KW-1185">Reference proteome</keyword>
<dbReference type="AlphaFoldDB" id="A0A1H0XKX3"/>
<name>A0A1H0XKX3_9MICC</name>
<gene>
    <name evidence="3" type="ORF">SAMN04489742_0125</name>
</gene>
<feature type="domain" description="ER-bound oxygenase mpaB/mpaB'/Rubber oxygenase catalytic" evidence="2">
    <location>
        <begin position="41"/>
        <end position="227"/>
    </location>
</feature>
<feature type="compositionally biased region" description="Gly residues" evidence="1">
    <location>
        <begin position="256"/>
        <end position="266"/>
    </location>
</feature>
<dbReference type="Pfam" id="PF09995">
    <property type="entry name" value="MPAB_Lcp_cat"/>
    <property type="match status" value="1"/>
</dbReference>
<evidence type="ECO:0000259" key="2">
    <source>
        <dbReference type="Pfam" id="PF09995"/>
    </source>
</evidence>
<dbReference type="RefSeq" id="WP_074698531.1">
    <property type="nucleotide sequence ID" value="NZ_FNKH01000001.1"/>
</dbReference>
<feature type="region of interest" description="Disordered" evidence="1">
    <location>
        <begin position="242"/>
        <end position="277"/>
    </location>
</feature>